<dbReference type="EMBL" id="JBDLOU010000002">
    <property type="protein sequence ID" value="MEX3736840.1"/>
    <property type="molecule type" value="Genomic_DNA"/>
</dbReference>
<reference evidence="2 4" key="3">
    <citation type="submission" date="2024-04" db="EMBL/GenBank/DDBJ databases">
        <title>Genomic Markers of Mycobacteria.</title>
        <authorList>
            <person name="Soliman M.S."/>
            <person name="Elkholy A."/>
            <person name="Soliman N.S."/>
            <person name="Abbas A."/>
            <person name="Khayrat S."/>
            <person name="Shawky S."/>
        </authorList>
    </citation>
    <scope>NUCLEOTIDE SEQUENCE [LARGE SCALE GENOMIC DNA]</scope>
    <source>
        <strain evidence="2 4">Egy-CU-AM5</strain>
    </source>
</reference>
<name>A0AAW5T201_9MYCO</name>
<evidence type="ECO:0000313" key="2">
    <source>
        <dbReference type="EMBL" id="MEX3736840.1"/>
    </source>
</evidence>
<evidence type="ECO:0000313" key="3">
    <source>
        <dbReference type="Proteomes" id="UP001141659"/>
    </source>
</evidence>
<comment type="caution">
    <text evidence="1">The sequence shown here is derived from an EMBL/GenBank/DDBJ whole genome shotgun (WGS) entry which is preliminary data.</text>
</comment>
<accession>A0AAW5T201</accession>
<organism evidence="1 3">
    <name type="scientific">Mycolicibacterium porcinum</name>
    <dbReference type="NCBI Taxonomy" id="39693"/>
    <lineage>
        <taxon>Bacteria</taxon>
        <taxon>Bacillati</taxon>
        <taxon>Actinomycetota</taxon>
        <taxon>Actinomycetes</taxon>
        <taxon>Mycobacteriales</taxon>
        <taxon>Mycobacteriaceae</taxon>
        <taxon>Mycolicibacterium</taxon>
    </lineage>
</organism>
<dbReference type="AlphaFoldDB" id="A0AAW5T201"/>
<dbReference type="EMBL" id="JACKVC010000016">
    <property type="protein sequence ID" value="MCV7389101.1"/>
    <property type="molecule type" value="Genomic_DNA"/>
</dbReference>
<dbReference type="RefSeq" id="WP_051576697.1">
    <property type="nucleotide sequence ID" value="NZ_JACKVC010000016.1"/>
</dbReference>
<protein>
    <submittedName>
        <fullName evidence="1">Uncharacterized protein</fullName>
    </submittedName>
</protein>
<reference evidence="1" key="1">
    <citation type="submission" date="2020-07" db="EMBL/GenBank/DDBJ databases">
        <authorList>
            <person name="Pettersson B.M.F."/>
            <person name="Behra P.R.K."/>
            <person name="Ramesh M."/>
            <person name="Das S."/>
            <person name="Dasgupta S."/>
            <person name="Kirsebom L.A."/>
        </authorList>
    </citation>
    <scope>NUCLEOTIDE SEQUENCE</scope>
    <source>
        <strain evidence="1">DSM 44242</strain>
    </source>
</reference>
<dbReference type="Proteomes" id="UP001558474">
    <property type="component" value="Unassembled WGS sequence"/>
</dbReference>
<keyword evidence="4" id="KW-1185">Reference proteome</keyword>
<sequence>MPTAKELRKFWDQRIKDEATARGLKSVSGFVYRADAGYVAVLVPIVGVDRLAESVQLTWRAEIKPLALDEILWAAFMPDQDLGGSRKRLNLRVTGAFTVSGLDIGAGSVQALPTDDPGAVIAEMLDEFDRLSVEFIAGHPDIDAYLAAVQALPAAQAGWPRNRLREIVTLIAVGDRDAAIAVADAEVAAGEQGPMSGPRGGVFELLSVSCKPPEVQAEYWARNKHTHRLTFVSGTRGPVTINLAAGREKSGAFDRHLRGFNGHDNFALILTPIEDEDSYVQAAGSGPDRITVEIRKRAEQQWGVEWVRSVIGRPGSDGAALDHAIELPTSIQMVSADEVFEAAEAAELFGRYYRTGAIPERYVLRPVEGWTADDTIVRLG</sequence>
<proteinExistence type="predicted"/>
<evidence type="ECO:0000313" key="1">
    <source>
        <dbReference type="EMBL" id="MCV7389101.1"/>
    </source>
</evidence>
<reference evidence="1" key="2">
    <citation type="journal article" date="2022" name="BMC Genomics">
        <title>Comparative genome analysis of mycobacteria focusing on tRNA and non-coding RNA.</title>
        <authorList>
            <person name="Behra P.R.K."/>
            <person name="Pettersson B.M.F."/>
            <person name="Ramesh M."/>
            <person name="Das S."/>
            <person name="Dasgupta S."/>
            <person name="Kirsebom L.A."/>
        </authorList>
    </citation>
    <scope>NUCLEOTIDE SEQUENCE</scope>
    <source>
        <strain evidence="1">DSM 44242</strain>
    </source>
</reference>
<dbReference type="Proteomes" id="UP001141659">
    <property type="component" value="Unassembled WGS sequence"/>
</dbReference>
<gene>
    <name evidence="2" type="ORF">ABFW12_01180</name>
    <name evidence="1" type="ORF">H5P34_13685</name>
</gene>
<evidence type="ECO:0000313" key="4">
    <source>
        <dbReference type="Proteomes" id="UP001558474"/>
    </source>
</evidence>